<evidence type="ECO:0000313" key="9">
    <source>
        <dbReference type="Proteomes" id="UP000257109"/>
    </source>
</evidence>
<comment type="similarity">
    <text evidence="2">Belongs to the major facilitator superfamily. Folate-biopterin transporter (TC 2.A.71) family.</text>
</comment>
<feature type="non-terminal residue" evidence="8">
    <location>
        <position position="1"/>
    </location>
</feature>
<evidence type="ECO:0000256" key="2">
    <source>
        <dbReference type="ARBA" id="ARBA00007015"/>
    </source>
</evidence>
<dbReference type="OrthoDB" id="754047at2759"/>
<accession>A0A371H8X2</accession>
<keyword evidence="3" id="KW-0813">Transport</keyword>
<dbReference type="AlphaFoldDB" id="A0A371H8X2"/>
<feature type="transmembrane region" description="Helical" evidence="7">
    <location>
        <begin position="23"/>
        <end position="46"/>
    </location>
</feature>
<dbReference type="InterPro" id="IPR039309">
    <property type="entry name" value="BT1"/>
</dbReference>
<reference evidence="8" key="1">
    <citation type="submission" date="2018-05" db="EMBL/GenBank/DDBJ databases">
        <title>Draft genome of Mucuna pruriens seed.</title>
        <authorList>
            <person name="Nnadi N.E."/>
            <person name="Vos R."/>
            <person name="Hasami M.H."/>
            <person name="Devisetty U.K."/>
            <person name="Aguiy J.C."/>
        </authorList>
    </citation>
    <scope>NUCLEOTIDE SEQUENCE [LARGE SCALE GENOMIC DNA]</scope>
    <source>
        <strain evidence="8">JCA_2017</strain>
    </source>
</reference>
<evidence type="ECO:0000256" key="3">
    <source>
        <dbReference type="ARBA" id="ARBA00022448"/>
    </source>
</evidence>
<dbReference type="SUPFAM" id="SSF103473">
    <property type="entry name" value="MFS general substrate transporter"/>
    <property type="match status" value="1"/>
</dbReference>
<sequence>MLDSSAFGGIVSSYYSGSLMDTYGVGFVFGVTTLLPLLAPAIAVLVKEQPRFNKARGQKISFLLGQSFWKAQNRALFTILQSDSTMFYFTANSLSFTPMVLGHVKLVTSIVSLLGIDHYNGFMKNCTSPLVFSTLLLVHLHRMCGLSVSTHHDFFAARFLDFDLFFHFHNKVKT</sequence>
<evidence type="ECO:0000256" key="4">
    <source>
        <dbReference type="ARBA" id="ARBA00022692"/>
    </source>
</evidence>
<name>A0A371H8X2_MUCPR</name>
<evidence type="ECO:0000256" key="6">
    <source>
        <dbReference type="ARBA" id="ARBA00023136"/>
    </source>
</evidence>
<dbReference type="GO" id="GO:0016020">
    <property type="term" value="C:membrane"/>
    <property type="evidence" value="ECO:0007669"/>
    <property type="project" value="UniProtKB-SubCell"/>
</dbReference>
<evidence type="ECO:0000313" key="8">
    <source>
        <dbReference type="EMBL" id="RDX99166.1"/>
    </source>
</evidence>
<dbReference type="PANTHER" id="PTHR31585:SF0">
    <property type="entry name" value="FOLATE-BIOPTERIN TRANSPORTER 1, CHLOROPLASTIC"/>
    <property type="match status" value="1"/>
</dbReference>
<protein>
    <submittedName>
        <fullName evidence="8">Folate-biopterin transporter 1, chloroplastic</fullName>
    </submittedName>
</protein>
<dbReference type="EMBL" id="QJKJ01003288">
    <property type="protein sequence ID" value="RDX99166.1"/>
    <property type="molecule type" value="Genomic_DNA"/>
</dbReference>
<organism evidence="8 9">
    <name type="scientific">Mucuna pruriens</name>
    <name type="common">Velvet bean</name>
    <name type="synonym">Dolichos pruriens</name>
    <dbReference type="NCBI Taxonomy" id="157652"/>
    <lineage>
        <taxon>Eukaryota</taxon>
        <taxon>Viridiplantae</taxon>
        <taxon>Streptophyta</taxon>
        <taxon>Embryophyta</taxon>
        <taxon>Tracheophyta</taxon>
        <taxon>Spermatophyta</taxon>
        <taxon>Magnoliopsida</taxon>
        <taxon>eudicotyledons</taxon>
        <taxon>Gunneridae</taxon>
        <taxon>Pentapetalae</taxon>
        <taxon>rosids</taxon>
        <taxon>fabids</taxon>
        <taxon>Fabales</taxon>
        <taxon>Fabaceae</taxon>
        <taxon>Papilionoideae</taxon>
        <taxon>50 kb inversion clade</taxon>
        <taxon>NPAAA clade</taxon>
        <taxon>indigoferoid/millettioid clade</taxon>
        <taxon>Phaseoleae</taxon>
        <taxon>Mucuna</taxon>
    </lineage>
</organism>
<evidence type="ECO:0000256" key="7">
    <source>
        <dbReference type="SAM" id="Phobius"/>
    </source>
</evidence>
<dbReference type="InterPro" id="IPR036259">
    <property type="entry name" value="MFS_trans_sf"/>
</dbReference>
<dbReference type="STRING" id="157652.A0A371H8X2"/>
<keyword evidence="6 7" id="KW-0472">Membrane</keyword>
<keyword evidence="4 7" id="KW-0812">Transmembrane</keyword>
<comment type="caution">
    <text evidence="8">The sequence shown here is derived from an EMBL/GenBank/DDBJ whole genome shotgun (WGS) entry which is preliminary data.</text>
</comment>
<gene>
    <name evidence="8" type="ORF">CR513_17822</name>
</gene>
<dbReference type="Pfam" id="PF03092">
    <property type="entry name" value="BT1"/>
    <property type="match status" value="2"/>
</dbReference>
<keyword evidence="5 7" id="KW-1133">Transmembrane helix</keyword>
<dbReference type="PANTHER" id="PTHR31585">
    <property type="entry name" value="FOLATE-BIOPTERIN TRANSPORTER 1, CHLOROPLASTIC"/>
    <property type="match status" value="1"/>
</dbReference>
<evidence type="ECO:0000256" key="5">
    <source>
        <dbReference type="ARBA" id="ARBA00022989"/>
    </source>
</evidence>
<comment type="subcellular location">
    <subcellularLocation>
        <location evidence="1">Membrane</location>
        <topology evidence="1">Multi-pass membrane protein</topology>
    </subcellularLocation>
</comment>
<keyword evidence="9" id="KW-1185">Reference proteome</keyword>
<evidence type="ECO:0000256" key="1">
    <source>
        <dbReference type="ARBA" id="ARBA00004141"/>
    </source>
</evidence>
<dbReference type="Proteomes" id="UP000257109">
    <property type="component" value="Unassembled WGS sequence"/>
</dbReference>
<proteinExistence type="inferred from homology"/>